<dbReference type="STRING" id="439292.Bsel_2496"/>
<accession>D6XX21</accession>
<dbReference type="EMBL" id="CP001791">
    <property type="protein sequence ID" value="ADH99997.1"/>
    <property type="molecule type" value="Genomic_DNA"/>
</dbReference>
<organism evidence="1 2">
    <name type="scientific">Bacillus selenitireducens (strain ATCC 700615 / DSM 15326 / MLS10)</name>
    <dbReference type="NCBI Taxonomy" id="439292"/>
    <lineage>
        <taxon>Bacteria</taxon>
        <taxon>Bacillati</taxon>
        <taxon>Bacillota</taxon>
        <taxon>Bacilli</taxon>
        <taxon>Bacillales</taxon>
        <taxon>Bacillaceae</taxon>
        <taxon>Salisediminibacterium</taxon>
    </lineage>
</organism>
<evidence type="ECO:0000313" key="2">
    <source>
        <dbReference type="Proteomes" id="UP000000271"/>
    </source>
</evidence>
<keyword evidence="2" id="KW-1185">Reference proteome</keyword>
<protein>
    <recommendedName>
        <fullName evidence="3">YhzD-like protein</fullName>
    </recommendedName>
</protein>
<dbReference type="HOGENOM" id="CLU_196509_0_0_9"/>
<name>D6XX21_BACIE</name>
<dbReference type="KEGG" id="bse:Bsel_2496"/>
<reference evidence="1" key="1">
    <citation type="submission" date="2009-10" db="EMBL/GenBank/DDBJ databases">
        <title>Complete sequence of Bacillus selenitireducens MLS10.</title>
        <authorList>
            <consortium name="US DOE Joint Genome Institute"/>
            <person name="Lucas S."/>
            <person name="Copeland A."/>
            <person name="Lapidus A."/>
            <person name="Glavina del Rio T."/>
            <person name="Dalin E."/>
            <person name="Tice H."/>
            <person name="Bruce D."/>
            <person name="Goodwin L."/>
            <person name="Pitluck S."/>
            <person name="Sims D."/>
            <person name="Brettin T."/>
            <person name="Detter J.C."/>
            <person name="Han C."/>
            <person name="Larimer F."/>
            <person name="Land M."/>
            <person name="Hauser L."/>
            <person name="Kyrpides N."/>
            <person name="Ovchinnikova G."/>
            <person name="Stolz J."/>
        </authorList>
    </citation>
    <scope>NUCLEOTIDE SEQUENCE [LARGE SCALE GENOMIC DNA]</scope>
    <source>
        <strain evidence="1">MLS10</strain>
    </source>
</reference>
<evidence type="ECO:0008006" key="3">
    <source>
        <dbReference type="Google" id="ProtNLM"/>
    </source>
</evidence>
<sequence length="61" mass="6973">MYKYFVTAYDKSGKHLLNDVIEAGDDQAGRENGMKKLEDENLLLHTSRVVNSKGKLLYFHA</sequence>
<dbReference type="OrthoDB" id="2355652at2"/>
<gene>
    <name evidence="1" type="ordered locus">Bsel_2496</name>
</gene>
<evidence type="ECO:0000313" key="1">
    <source>
        <dbReference type="EMBL" id="ADH99997.1"/>
    </source>
</evidence>
<dbReference type="AlphaFoldDB" id="D6XX21"/>
<dbReference type="Pfam" id="PF14120">
    <property type="entry name" value="YhzD"/>
    <property type="match status" value="1"/>
</dbReference>
<proteinExistence type="predicted"/>
<dbReference type="InterPro" id="IPR025544">
    <property type="entry name" value="YhzD"/>
</dbReference>
<dbReference type="RefSeq" id="WP_013173419.1">
    <property type="nucleotide sequence ID" value="NC_014219.1"/>
</dbReference>
<dbReference type="Proteomes" id="UP000000271">
    <property type="component" value="Chromosome"/>
</dbReference>